<accession>A0A2M7DCV3</accession>
<evidence type="ECO:0000256" key="3">
    <source>
        <dbReference type="ARBA" id="ARBA00023157"/>
    </source>
</evidence>
<dbReference type="Pfam" id="PF13948">
    <property type="entry name" value="DUF4215"/>
    <property type="match status" value="1"/>
</dbReference>
<dbReference type="AlphaFoldDB" id="A0A2M7DCV3"/>
<sequence>MTEGGLLPLIAEAHYVPTSVVITVCGNGIRETGELCDDGVNNGKYGPSITNKYCNTYCTGWAPYCGDGIVQANYGEECDDGNNVSGDGCSADCKTEIAVVVP</sequence>
<keyword evidence="2" id="KW-0677">Repeat</keyword>
<dbReference type="NCBIfam" id="TIGR02232">
    <property type="entry name" value="myxo_disulf_rpt"/>
    <property type="match status" value="1"/>
</dbReference>
<evidence type="ECO:0000313" key="5">
    <source>
        <dbReference type="Proteomes" id="UP000229030"/>
    </source>
</evidence>
<proteinExistence type="predicted"/>
<gene>
    <name evidence="4" type="ORF">COS21_04060</name>
</gene>
<organism evidence="4 5">
    <name type="scientific">bacterium (Candidatus Gribaldobacteria) CG02_land_8_20_14_3_00_41_15</name>
    <dbReference type="NCBI Taxonomy" id="2014270"/>
    <lineage>
        <taxon>Bacteria</taxon>
        <taxon>Candidatus Gribaldobacteria</taxon>
    </lineage>
</organism>
<keyword evidence="1" id="KW-0732">Signal</keyword>
<comment type="caution">
    <text evidence="4">The sequence shown here is derived from an EMBL/GenBank/DDBJ whole genome shotgun (WGS) entry which is preliminary data.</text>
</comment>
<dbReference type="InterPro" id="IPR011936">
    <property type="entry name" value="Myxo_disulph_rpt"/>
</dbReference>
<dbReference type="Proteomes" id="UP000229030">
    <property type="component" value="Unassembled WGS sequence"/>
</dbReference>
<name>A0A2M7DCV3_9BACT</name>
<evidence type="ECO:0008006" key="6">
    <source>
        <dbReference type="Google" id="ProtNLM"/>
    </source>
</evidence>
<evidence type="ECO:0000313" key="4">
    <source>
        <dbReference type="EMBL" id="PIV46684.1"/>
    </source>
</evidence>
<feature type="non-terminal residue" evidence="4">
    <location>
        <position position="102"/>
    </location>
</feature>
<protein>
    <recommendedName>
        <fullName evidence="6">DUF4215 domain-containing protein</fullName>
    </recommendedName>
</protein>
<evidence type="ECO:0000256" key="1">
    <source>
        <dbReference type="ARBA" id="ARBA00022729"/>
    </source>
</evidence>
<keyword evidence="3" id="KW-1015">Disulfide bond</keyword>
<dbReference type="EMBL" id="PETV01000106">
    <property type="protein sequence ID" value="PIV46684.1"/>
    <property type="molecule type" value="Genomic_DNA"/>
</dbReference>
<reference evidence="5" key="1">
    <citation type="submission" date="2017-09" db="EMBL/GenBank/DDBJ databases">
        <title>Depth-based differentiation of microbial function through sediment-hosted aquifers and enrichment of novel symbionts in the deep terrestrial subsurface.</title>
        <authorList>
            <person name="Probst A.J."/>
            <person name="Ladd B."/>
            <person name="Jarett J.K."/>
            <person name="Geller-Mcgrath D.E."/>
            <person name="Sieber C.M.K."/>
            <person name="Emerson J.B."/>
            <person name="Anantharaman K."/>
            <person name="Thomas B.C."/>
            <person name="Malmstrom R."/>
            <person name="Stieglmeier M."/>
            <person name="Klingl A."/>
            <person name="Woyke T."/>
            <person name="Ryan C.M."/>
            <person name="Banfield J.F."/>
        </authorList>
    </citation>
    <scope>NUCLEOTIDE SEQUENCE [LARGE SCALE GENOMIC DNA]</scope>
</reference>
<evidence type="ECO:0000256" key="2">
    <source>
        <dbReference type="ARBA" id="ARBA00022737"/>
    </source>
</evidence>